<evidence type="ECO:0000313" key="4">
    <source>
        <dbReference type="Proteomes" id="UP000635142"/>
    </source>
</evidence>
<feature type="domain" description="Phage tail collar" evidence="2">
    <location>
        <begin position="36"/>
        <end position="92"/>
    </location>
</feature>
<feature type="signal peptide" evidence="1">
    <location>
        <begin position="1"/>
        <end position="28"/>
    </location>
</feature>
<feature type="chain" id="PRO_5037992737" evidence="1">
    <location>
        <begin position="29"/>
        <end position="210"/>
    </location>
</feature>
<keyword evidence="4" id="KW-1185">Reference proteome</keyword>
<evidence type="ECO:0000256" key="1">
    <source>
        <dbReference type="SAM" id="SignalP"/>
    </source>
</evidence>
<organism evidence="3 4">
    <name type="scientific">Sulfitobacter aestuariivivens</name>
    <dbReference type="NCBI Taxonomy" id="2766981"/>
    <lineage>
        <taxon>Bacteria</taxon>
        <taxon>Pseudomonadati</taxon>
        <taxon>Pseudomonadota</taxon>
        <taxon>Alphaproteobacteria</taxon>
        <taxon>Rhodobacterales</taxon>
        <taxon>Roseobacteraceae</taxon>
        <taxon>Sulfitobacter</taxon>
    </lineage>
</organism>
<evidence type="ECO:0000313" key="3">
    <source>
        <dbReference type="EMBL" id="MBD3662701.1"/>
    </source>
</evidence>
<dbReference type="EMBL" id="JACTAG010000001">
    <property type="protein sequence ID" value="MBD3662701.1"/>
    <property type="molecule type" value="Genomic_DNA"/>
</dbReference>
<comment type="caution">
    <text evidence="3">The sequence shown here is derived from an EMBL/GenBank/DDBJ whole genome shotgun (WGS) entry which is preliminary data.</text>
</comment>
<keyword evidence="1" id="KW-0732">Signal</keyword>
<dbReference type="Gene3D" id="3.90.1340.10">
    <property type="entry name" value="Phage tail collar domain"/>
    <property type="match status" value="1"/>
</dbReference>
<dbReference type="InterPro" id="IPR011083">
    <property type="entry name" value="Phage_tail_collar_dom"/>
</dbReference>
<dbReference type="SUPFAM" id="SSF88874">
    <property type="entry name" value="Receptor-binding domain of short tail fibre protein gp12"/>
    <property type="match status" value="1"/>
</dbReference>
<reference evidence="3" key="1">
    <citation type="submission" date="2020-08" db="EMBL/GenBank/DDBJ databases">
        <title>Sulfitobacter aestuariivivens sp. nov., isolated from a tidal flat.</title>
        <authorList>
            <person name="Park S."/>
            <person name="Yoon J.-H."/>
        </authorList>
    </citation>
    <scope>NUCLEOTIDE SEQUENCE</scope>
    <source>
        <strain evidence="3">TSTF-M16</strain>
    </source>
</reference>
<accession>A0A927D4I9</accession>
<dbReference type="AlphaFoldDB" id="A0A927D4I9"/>
<sequence>MFKSKVFSTLALPAALAVGLSGPTPANAQGGDQFIGQLMLVGFTFCPREWAEANGTFLPISQYPSLYSLLGTSFGGDGRTTFALPDLRGRVPMHAGAGPGLTPRSIGQKIGQERVTLSEAEMPQHRHIVNSTFADGDKNGPGSDFLAVPSDAATGTKYDDLDIYHNGPPDRTMDPNMIAFAGGNQSHDNMSPTLVMRWCVALTGIFPSRN</sequence>
<evidence type="ECO:0000259" key="2">
    <source>
        <dbReference type="Pfam" id="PF07484"/>
    </source>
</evidence>
<dbReference type="InterPro" id="IPR037053">
    <property type="entry name" value="Phage_tail_collar_dom_sf"/>
</dbReference>
<dbReference type="RefSeq" id="WP_191073714.1">
    <property type="nucleotide sequence ID" value="NZ_JACTAG010000001.1"/>
</dbReference>
<protein>
    <submittedName>
        <fullName evidence="3">Phage tail protein</fullName>
    </submittedName>
</protein>
<gene>
    <name evidence="3" type="ORF">H9Q16_02085</name>
</gene>
<dbReference type="Pfam" id="PF07484">
    <property type="entry name" value="Collar"/>
    <property type="match status" value="1"/>
</dbReference>
<proteinExistence type="predicted"/>
<name>A0A927D4I9_9RHOB</name>
<dbReference type="Proteomes" id="UP000635142">
    <property type="component" value="Unassembled WGS sequence"/>
</dbReference>